<feature type="transmembrane region" description="Helical" evidence="5">
    <location>
        <begin position="129"/>
        <end position="148"/>
    </location>
</feature>
<evidence type="ECO:0000256" key="1">
    <source>
        <dbReference type="ARBA" id="ARBA00004141"/>
    </source>
</evidence>
<dbReference type="AlphaFoldDB" id="A0A0V1D0P2"/>
<keyword evidence="3 5" id="KW-1133">Transmembrane helix</keyword>
<sequence>LMMDPRQLFLLKLNNVDVGEERRNSCTLFHPMRNSRLNDFKSTLKQRSFHVAFCLSVGFFFFELVRISINIALPFITEPFSSTFPNSTDQQHFDCKIWQKFLILVAYYVACVVSTPLSVYLNKRKSPKFFLMFTSATTSLLCILLPTVSQWSFYYVAGVQFMFGTMRIFTLPAFIKILGNWIPISTRGKAYTMIVIAFSAAHIIGSSIVSCVSSSFRSIGGWAIAYYCIAIFGFTWMAFLVMTVTSNPEKCQTIQRKEKLVLLKTLETEQKVWQAIQRNDEQVLICWKTTFLSSLGLISFLKSVAILCAIRCYEIYSPVVNFHLRQCISVDFMIGIMDSVPMLFHLIGFFTLTVLSAKLNRTTTEQQACRDLDFFSFVGSLSIAVSVALLPLLPCDRLLLWYFMSISFGLFLGSCISQGNFKIFFFHINVPEIQAQLFYELSLAECGTVIWLLACSFAQSFASHTVSQAVAVCTPIFMVIFSALINLIWKRKNGYAIFAIFDTFRTQWRNRFTQYTGLVINKQSA</sequence>
<dbReference type="GO" id="GO:0022857">
    <property type="term" value="F:transmembrane transporter activity"/>
    <property type="evidence" value="ECO:0007669"/>
    <property type="project" value="InterPro"/>
</dbReference>
<comment type="subcellular location">
    <subcellularLocation>
        <location evidence="1">Membrane</location>
        <topology evidence="1">Multi-pass membrane protein</topology>
    </subcellularLocation>
</comment>
<dbReference type="PANTHER" id="PTHR11662:SF60">
    <property type="entry name" value="MAJOR FACILITATOR SUPERFAMILY (MFS) PROFILE DOMAIN-CONTAINING PROTEIN"/>
    <property type="match status" value="1"/>
</dbReference>
<evidence type="ECO:0000256" key="3">
    <source>
        <dbReference type="ARBA" id="ARBA00022989"/>
    </source>
</evidence>
<feature type="transmembrane region" description="Helical" evidence="5">
    <location>
        <begin position="222"/>
        <end position="242"/>
    </location>
</feature>
<reference evidence="6 7" key="1">
    <citation type="submission" date="2015-01" db="EMBL/GenBank/DDBJ databases">
        <title>Evolution of Trichinella species and genotypes.</title>
        <authorList>
            <person name="Korhonen P.K."/>
            <person name="Edoardo P."/>
            <person name="Giuseppe L.R."/>
            <person name="Gasser R.B."/>
        </authorList>
    </citation>
    <scope>NUCLEOTIDE SEQUENCE [LARGE SCALE GENOMIC DNA]</scope>
    <source>
        <strain evidence="6">ISS120</strain>
    </source>
</reference>
<evidence type="ECO:0000313" key="6">
    <source>
        <dbReference type="EMBL" id="KRY55035.1"/>
    </source>
</evidence>
<evidence type="ECO:0000313" key="7">
    <source>
        <dbReference type="Proteomes" id="UP000054653"/>
    </source>
</evidence>
<accession>A0A0V1D0P2</accession>
<feature type="transmembrane region" description="Helical" evidence="5">
    <location>
        <begin position="190"/>
        <end position="216"/>
    </location>
</feature>
<feature type="transmembrane region" description="Helical" evidence="5">
    <location>
        <begin position="154"/>
        <end position="178"/>
    </location>
</feature>
<dbReference type="GO" id="GO:0016020">
    <property type="term" value="C:membrane"/>
    <property type="evidence" value="ECO:0007669"/>
    <property type="project" value="UniProtKB-SubCell"/>
</dbReference>
<dbReference type="SUPFAM" id="SSF103473">
    <property type="entry name" value="MFS general substrate transporter"/>
    <property type="match status" value="1"/>
</dbReference>
<feature type="transmembrane region" description="Helical" evidence="5">
    <location>
        <begin position="468"/>
        <end position="489"/>
    </location>
</feature>
<feature type="transmembrane region" description="Helical" evidence="5">
    <location>
        <begin position="295"/>
        <end position="316"/>
    </location>
</feature>
<dbReference type="EMBL" id="JYDI01000061">
    <property type="protein sequence ID" value="KRY55035.1"/>
    <property type="molecule type" value="Genomic_DNA"/>
</dbReference>
<keyword evidence="2 5" id="KW-0812">Transmembrane</keyword>
<keyword evidence="7" id="KW-1185">Reference proteome</keyword>
<organism evidence="6 7">
    <name type="scientific">Trichinella britovi</name>
    <name type="common">Parasitic roundworm</name>
    <dbReference type="NCBI Taxonomy" id="45882"/>
    <lineage>
        <taxon>Eukaryota</taxon>
        <taxon>Metazoa</taxon>
        <taxon>Ecdysozoa</taxon>
        <taxon>Nematoda</taxon>
        <taxon>Enoplea</taxon>
        <taxon>Dorylaimia</taxon>
        <taxon>Trichinellida</taxon>
        <taxon>Trichinellidae</taxon>
        <taxon>Trichinella</taxon>
    </lineage>
</organism>
<protein>
    <submittedName>
        <fullName evidence="6">Putative transporter-like protein</fullName>
    </submittedName>
</protein>
<dbReference type="PANTHER" id="PTHR11662">
    <property type="entry name" value="SOLUTE CARRIER FAMILY 17"/>
    <property type="match status" value="1"/>
</dbReference>
<feature type="transmembrane region" description="Helical" evidence="5">
    <location>
        <begin position="342"/>
        <end position="360"/>
    </location>
</feature>
<proteinExistence type="predicted"/>
<keyword evidence="4 5" id="KW-0472">Membrane</keyword>
<name>A0A0V1D0P2_TRIBR</name>
<dbReference type="GO" id="GO:0006820">
    <property type="term" value="P:monoatomic anion transport"/>
    <property type="evidence" value="ECO:0007669"/>
    <property type="project" value="TreeGrafter"/>
</dbReference>
<feature type="transmembrane region" description="Helical" evidence="5">
    <location>
        <begin position="372"/>
        <end position="393"/>
    </location>
</feature>
<dbReference type="InterPro" id="IPR036259">
    <property type="entry name" value="MFS_trans_sf"/>
</dbReference>
<dbReference type="Pfam" id="PF07690">
    <property type="entry name" value="MFS_1"/>
    <property type="match status" value="1"/>
</dbReference>
<feature type="transmembrane region" description="Helical" evidence="5">
    <location>
        <begin position="97"/>
        <end position="117"/>
    </location>
</feature>
<evidence type="ECO:0000256" key="2">
    <source>
        <dbReference type="ARBA" id="ARBA00022692"/>
    </source>
</evidence>
<dbReference type="InterPro" id="IPR011701">
    <property type="entry name" value="MFS"/>
</dbReference>
<feature type="non-terminal residue" evidence="6">
    <location>
        <position position="1"/>
    </location>
</feature>
<evidence type="ECO:0000256" key="4">
    <source>
        <dbReference type="ARBA" id="ARBA00023136"/>
    </source>
</evidence>
<gene>
    <name evidence="6" type="primary">Atg2b</name>
    <name evidence="6" type="ORF">T03_10297</name>
</gene>
<dbReference type="Gene3D" id="1.20.1250.20">
    <property type="entry name" value="MFS general substrate transporter like domains"/>
    <property type="match status" value="1"/>
</dbReference>
<evidence type="ECO:0000256" key="5">
    <source>
        <dbReference type="SAM" id="Phobius"/>
    </source>
</evidence>
<feature type="transmembrane region" description="Helical" evidence="5">
    <location>
        <begin position="399"/>
        <end position="416"/>
    </location>
</feature>
<dbReference type="InterPro" id="IPR050382">
    <property type="entry name" value="MFS_Na/Anion_cotransporter"/>
</dbReference>
<dbReference type="Proteomes" id="UP000054653">
    <property type="component" value="Unassembled WGS sequence"/>
</dbReference>
<comment type="caution">
    <text evidence="6">The sequence shown here is derived from an EMBL/GenBank/DDBJ whole genome shotgun (WGS) entry which is preliminary data.</text>
</comment>
<feature type="transmembrane region" description="Helical" evidence="5">
    <location>
        <begin position="437"/>
        <end position="462"/>
    </location>
</feature>
<feature type="transmembrane region" description="Helical" evidence="5">
    <location>
        <begin position="51"/>
        <end position="77"/>
    </location>
</feature>